<evidence type="ECO:0000256" key="1">
    <source>
        <dbReference type="ARBA" id="ARBA00023125"/>
    </source>
</evidence>
<dbReference type="GO" id="GO:0003677">
    <property type="term" value="F:DNA binding"/>
    <property type="evidence" value="ECO:0007669"/>
    <property type="project" value="UniProtKB-KW"/>
</dbReference>
<dbReference type="STRING" id="111015.AXF14_03440"/>
<feature type="domain" description="HTH merR-type" evidence="3">
    <location>
        <begin position="22"/>
        <end position="90"/>
    </location>
</feature>
<dbReference type="GO" id="GO:0003700">
    <property type="term" value="F:DNA-binding transcription factor activity"/>
    <property type="evidence" value="ECO:0007669"/>
    <property type="project" value="InterPro"/>
</dbReference>
<feature type="compositionally biased region" description="Basic and acidic residues" evidence="2">
    <location>
        <begin position="132"/>
        <end position="153"/>
    </location>
</feature>
<dbReference type="PROSITE" id="PS50937">
    <property type="entry name" value="HTH_MERR_2"/>
    <property type="match status" value="1"/>
</dbReference>
<dbReference type="KEGG" id="ard:AXF14_03440"/>
<dbReference type="SUPFAM" id="SSF46955">
    <property type="entry name" value="Putative DNA-binding domain"/>
    <property type="match status" value="1"/>
</dbReference>
<dbReference type="PRINTS" id="PR00040">
    <property type="entry name" value="HTHMERR"/>
</dbReference>
<dbReference type="InterPro" id="IPR047057">
    <property type="entry name" value="MerR_fam"/>
</dbReference>
<dbReference type="OrthoDB" id="5345718at2"/>
<dbReference type="NCBIfam" id="NF047375">
    <property type="entry name" value="HeatShock_HspR"/>
    <property type="match status" value="1"/>
</dbReference>
<accession>A0A0X8JDF4</accession>
<proteinExistence type="predicted"/>
<dbReference type="AlphaFoldDB" id="A0A0X8JDF4"/>
<name>A0A0X8JDF4_ACTRD</name>
<evidence type="ECO:0000313" key="4">
    <source>
        <dbReference type="EMBL" id="AMD86827.1"/>
    </source>
</evidence>
<dbReference type="RefSeq" id="WP_067940866.1">
    <property type="nucleotide sequence ID" value="NZ_CP014228.1"/>
</dbReference>
<dbReference type="CDD" id="cd04766">
    <property type="entry name" value="HTH_HspR"/>
    <property type="match status" value="1"/>
</dbReference>
<evidence type="ECO:0000313" key="5">
    <source>
        <dbReference type="Proteomes" id="UP000065220"/>
    </source>
</evidence>
<organism evidence="4 5">
    <name type="scientific">Actinomyces radicidentis</name>
    <dbReference type="NCBI Taxonomy" id="111015"/>
    <lineage>
        <taxon>Bacteria</taxon>
        <taxon>Bacillati</taxon>
        <taxon>Actinomycetota</taxon>
        <taxon>Actinomycetes</taxon>
        <taxon>Actinomycetales</taxon>
        <taxon>Actinomycetaceae</taxon>
        <taxon>Actinomyces</taxon>
    </lineage>
</organism>
<dbReference type="Gene3D" id="1.10.1660.10">
    <property type="match status" value="1"/>
</dbReference>
<keyword evidence="5" id="KW-1185">Reference proteome</keyword>
<dbReference type="SMART" id="SM00422">
    <property type="entry name" value="HTH_MERR"/>
    <property type="match status" value="1"/>
</dbReference>
<feature type="region of interest" description="Disordered" evidence="2">
    <location>
        <begin position="128"/>
        <end position="184"/>
    </location>
</feature>
<reference evidence="5" key="1">
    <citation type="submission" date="2016-02" db="EMBL/GenBank/DDBJ databases">
        <authorList>
            <person name="Holder M.E."/>
            <person name="Ajami N.J."/>
            <person name="Petrosino J.F."/>
        </authorList>
    </citation>
    <scope>NUCLEOTIDE SEQUENCE [LARGE SCALE GENOMIC DNA]</scope>
    <source>
        <strain evidence="5">CCUG 36733</strain>
    </source>
</reference>
<dbReference type="Pfam" id="PF13411">
    <property type="entry name" value="MerR_1"/>
    <property type="match status" value="1"/>
</dbReference>
<dbReference type="InterPro" id="IPR009061">
    <property type="entry name" value="DNA-bd_dom_put_sf"/>
</dbReference>
<dbReference type="PANTHER" id="PTHR30204">
    <property type="entry name" value="REDOX-CYCLING DRUG-SENSING TRANSCRIPTIONAL ACTIVATOR SOXR"/>
    <property type="match status" value="1"/>
</dbReference>
<evidence type="ECO:0000256" key="2">
    <source>
        <dbReference type="SAM" id="MobiDB-lite"/>
    </source>
</evidence>
<evidence type="ECO:0000259" key="3">
    <source>
        <dbReference type="PROSITE" id="PS50937"/>
    </source>
</evidence>
<dbReference type="Proteomes" id="UP000065220">
    <property type="component" value="Chromosome"/>
</dbReference>
<dbReference type="InterPro" id="IPR000551">
    <property type="entry name" value="MerR-type_HTH_dom"/>
</dbReference>
<protein>
    <submittedName>
        <fullName evidence="4">MerR family transcriptional regulator</fullName>
    </submittedName>
</protein>
<dbReference type="EMBL" id="CP014228">
    <property type="protein sequence ID" value="AMD86827.1"/>
    <property type="molecule type" value="Genomic_DNA"/>
</dbReference>
<dbReference type="PANTHER" id="PTHR30204:SF58">
    <property type="entry name" value="HTH-TYPE TRANSCRIPTIONAL REGULATOR YFMP"/>
    <property type="match status" value="1"/>
</dbReference>
<sequence length="184" mass="20471">MSRRRTGQGLSFLAQDAEERAVYVISVAADLAGMHPQTLRQYDRLGLVSPARTRGRGRRYSHQDVERLRRVQVLSQEGVNLEGVRRILEPGSRVEELEAANARLRAREAVVQRIFAAATDGEVQVVTPGRQGRGDGERLTEARPERPRPERRAARVAGTTLVPTRASRSWRSPAPGRRPPVVLA</sequence>
<keyword evidence="1" id="KW-0238">DNA-binding</keyword>
<gene>
    <name evidence="4" type="ORF">AXF14_03440</name>
</gene>